<evidence type="ECO:0000256" key="9">
    <source>
        <dbReference type="RuleBase" id="RU000688"/>
    </source>
</evidence>
<dbReference type="InterPro" id="IPR000276">
    <property type="entry name" value="GPCR_Rhodpsn"/>
</dbReference>
<keyword evidence="2" id="KW-1003">Cell membrane</keyword>
<protein>
    <recommendedName>
        <fullName evidence="11">G-protein coupled receptors family 1 profile domain-containing protein</fullName>
    </recommendedName>
</protein>
<dbReference type="PhylomeDB" id="A7RKW8"/>
<dbReference type="EMBL" id="DS469517">
    <property type="protein sequence ID" value="EDO47832.1"/>
    <property type="molecule type" value="Genomic_DNA"/>
</dbReference>
<evidence type="ECO:0000256" key="7">
    <source>
        <dbReference type="ARBA" id="ARBA00023170"/>
    </source>
</evidence>
<evidence type="ECO:0000256" key="8">
    <source>
        <dbReference type="ARBA" id="ARBA00023224"/>
    </source>
</evidence>
<feature type="transmembrane region" description="Helical" evidence="10">
    <location>
        <begin position="139"/>
        <end position="165"/>
    </location>
</feature>
<evidence type="ECO:0000313" key="12">
    <source>
        <dbReference type="EMBL" id="EDO47832.1"/>
    </source>
</evidence>
<feature type="transmembrane region" description="Helical" evidence="10">
    <location>
        <begin position="276"/>
        <end position="299"/>
    </location>
</feature>
<evidence type="ECO:0000256" key="6">
    <source>
        <dbReference type="ARBA" id="ARBA00023136"/>
    </source>
</evidence>
<gene>
    <name evidence="12" type="ORF">NEMVEDRAFT_v1g198600</name>
</gene>
<evidence type="ECO:0000259" key="11">
    <source>
        <dbReference type="PROSITE" id="PS50262"/>
    </source>
</evidence>
<feature type="transmembrane region" description="Helical" evidence="10">
    <location>
        <begin position="244"/>
        <end position="264"/>
    </location>
</feature>
<keyword evidence="4 10" id="KW-1133">Transmembrane helix</keyword>
<dbReference type="OMA" id="IYIMALA"/>
<comment type="subcellular location">
    <subcellularLocation>
        <location evidence="1">Cell membrane</location>
        <topology evidence="1">Multi-pass membrane protein</topology>
    </subcellularLocation>
</comment>
<dbReference type="CDD" id="cd00637">
    <property type="entry name" value="7tm_classA_rhodopsin-like"/>
    <property type="match status" value="1"/>
</dbReference>
<dbReference type="FunCoup" id="A7RKW8">
    <property type="interactions" value="145"/>
</dbReference>
<evidence type="ECO:0000256" key="10">
    <source>
        <dbReference type="SAM" id="Phobius"/>
    </source>
</evidence>
<dbReference type="Proteomes" id="UP000001593">
    <property type="component" value="Unassembled WGS sequence"/>
</dbReference>
<dbReference type="GO" id="GO:0007186">
    <property type="term" value="P:G protein-coupled receptor signaling pathway"/>
    <property type="evidence" value="ECO:0000318"/>
    <property type="project" value="GO_Central"/>
</dbReference>
<feature type="transmembrane region" description="Helical" evidence="10">
    <location>
        <begin position="185"/>
        <end position="208"/>
    </location>
</feature>
<dbReference type="Gene3D" id="1.20.1070.10">
    <property type="entry name" value="Rhodopsin 7-helix transmembrane proteins"/>
    <property type="match status" value="1"/>
</dbReference>
<evidence type="ECO:0000256" key="4">
    <source>
        <dbReference type="ARBA" id="ARBA00022989"/>
    </source>
</evidence>
<dbReference type="STRING" id="45351.A7RKW8"/>
<sequence length="360" mass="40674">MKNTTAVDPLFTELQSRPDAQIWAESIFYVIINVIALFGNLLVCWIFYRNSRLRTVTNIYIMALALSDVATSSFCMPLVAGVLLAGVWPFTKTVCKVHGYLVLFLAFISLHTIALTAVNRYYRVVKAEKFKRMFTKKNAMYSIVIVAGVAGFLVALPLFAGIGHFEFHPGKMTCSIEFYTRRADFLYSGFLVLVIVFSPFVTIIYCYSKVFKAVESHRRRLSLTIQASQDTRLSVEEVNVTKTLFAIVLGFSVCWIPVFIIEFVDATFGEHGLPRPVYLVHAFLVSISAAINPIIYGIMNKTFRGEYRKIFCLCAPAVEVGDIRMDELRRGTTLHMNNTRLPRPFTPRGAFLVESCQNSI</sequence>
<comment type="similarity">
    <text evidence="9">Belongs to the G-protein coupled receptor 1 family.</text>
</comment>
<keyword evidence="3 9" id="KW-0812">Transmembrane</keyword>
<feature type="transmembrane region" description="Helical" evidence="10">
    <location>
        <begin position="100"/>
        <end position="118"/>
    </location>
</feature>
<feature type="domain" description="G-protein coupled receptors family 1 profile" evidence="11">
    <location>
        <begin position="39"/>
        <end position="296"/>
    </location>
</feature>
<dbReference type="PANTHER" id="PTHR22752">
    <property type="entry name" value="G PROTEIN-COUPLED RECEPTOR"/>
    <property type="match status" value="1"/>
</dbReference>
<dbReference type="InParanoid" id="A7RKW8"/>
<dbReference type="GO" id="GO:0007602">
    <property type="term" value="P:phototransduction"/>
    <property type="evidence" value="ECO:0000318"/>
    <property type="project" value="GO_Central"/>
</dbReference>
<evidence type="ECO:0000256" key="3">
    <source>
        <dbReference type="ARBA" id="ARBA00022692"/>
    </source>
</evidence>
<dbReference type="PROSITE" id="PS50262">
    <property type="entry name" value="G_PROTEIN_RECEP_F1_2"/>
    <property type="match status" value="1"/>
</dbReference>
<dbReference type="HOGENOM" id="CLU_009579_3_3_1"/>
<dbReference type="AlphaFoldDB" id="A7RKW8"/>
<evidence type="ECO:0000313" key="13">
    <source>
        <dbReference type="Proteomes" id="UP000001593"/>
    </source>
</evidence>
<keyword evidence="8 9" id="KW-0807">Transducer</keyword>
<evidence type="ECO:0000256" key="5">
    <source>
        <dbReference type="ARBA" id="ARBA00023040"/>
    </source>
</evidence>
<dbReference type="SUPFAM" id="SSF81321">
    <property type="entry name" value="Family A G protein-coupled receptor-like"/>
    <property type="match status" value="1"/>
</dbReference>
<dbReference type="eggNOG" id="KOG3656">
    <property type="taxonomic scope" value="Eukaryota"/>
</dbReference>
<keyword evidence="5 9" id="KW-0297">G-protein coupled receptor</keyword>
<reference evidence="12 13" key="1">
    <citation type="journal article" date="2007" name="Science">
        <title>Sea anemone genome reveals ancestral eumetazoan gene repertoire and genomic organization.</title>
        <authorList>
            <person name="Putnam N.H."/>
            <person name="Srivastava M."/>
            <person name="Hellsten U."/>
            <person name="Dirks B."/>
            <person name="Chapman J."/>
            <person name="Salamov A."/>
            <person name="Terry A."/>
            <person name="Shapiro H."/>
            <person name="Lindquist E."/>
            <person name="Kapitonov V.V."/>
            <person name="Jurka J."/>
            <person name="Genikhovich G."/>
            <person name="Grigoriev I.V."/>
            <person name="Lucas S.M."/>
            <person name="Steele R.E."/>
            <person name="Finnerty J.R."/>
            <person name="Technau U."/>
            <person name="Martindale M.Q."/>
            <person name="Rokhsar D.S."/>
        </authorList>
    </citation>
    <scope>NUCLEOTIDE SEQUENCE [LARGE SCALE GENOMIC DNA]</scope>
    <source>
        <strain evidence="13">CH2 X CH6</strain>
    </source>
</reference>
<organism evidence="12 13">
    <name type="scientific">Nematostella vectensis</name>
    <name type="common">Starlet sea anemone</name>
    <dbReference type="NCBI Taxonomy" id="45351"/>
    <lineage>
        <taxon>Eukaryota</taxon>
        <taxon>Metazoa</taxon>
        <taxon>Cnidaria</taxon>
        <taxon>Anthozoa</taxon>
        <taxon>Hexacorallia</taxon>
        <taxon>Actiniaria</taxon>
        <taxon>Edwardsiidae</taxon>
        <taxon>Nematostella</taxon>
    </lineage>
</organism>
<evidence type="ECO:0000256" key="1">
    <source>
        <dbReference type="ARBA" id="ARBA00004651"/>
    </source>
</evidence>
<dbReference type="KEGG" id="nve:5519966"/>
<accession>A7RKW8</accession>
<dbReference type="SMART" id="SM01381">
    <property type="entry name" value="7TM_GPCR_Srsx"/>
    <property type="match status" value="1"/>
</dbReference>
<keyword evidence="6 10" id="KW-0472">Membrane</keyword>
<dbReference type="GO" id="GO:0005886">
    <property type="term" value="C:plasma membrane"/>
    <property type="evidence" value="ECO:0000318"/>
    <property type="project" value="GO_Central"/>
</dbReference>
<feature type="transmembrane region" description="Helical" evidence="10">
    <location>
        <begin position="60"/>
        <end position="88"/>
    </location>
</feature>
<proteinExistence type="inferred from homology"/>
<dbReference type="GO" id="GO:0008020">
    <property type="term" value="F:G protein-coupled photoreceptor activity"/>
    <property type="evidence" value="ECO:0000318"/>
    <property type="project" value="GO_Central"/>
</dbReference>
<dbReference type="Pfam" id="PF00001">
    <property type="entry name" value="7tm_1"/>
    <property type="match status" value="1"/>
</dbReference>
<dbReference type="InterPro" id="IPR017452">
    <property type="entry name" value="GPCR_Rhodpsn_7TM"/>
</dbReference>
<dbReference type="GO" id="GO:0071482">
    <property type="term" value="P:cellular response to light stimulus"/>
    <property type="evidence" value="ECO:0000318"/>
    <property type="project" value="GO_Central"/>
</dbReference>
<evidence type="ECO:0000256" key="2">
    <source>
        <dbReference type="ARBA" id="ARBA00022475"/>
    </source>
</evidence>
<name>A7RKW8_NEMVE</name>
<keyword evidence="7 9" id="KW-0675">Receptor</keyword>
<feature type="transmembrane region" description="Helical" evidence="10">
    <location>
        <begin position="27"/>
        <end position="48"/>
    </location>
</feature>
<keyword evidence="13" id="KW-1185">Reference proteome</keyword>
<dbReference type="OrthoDB" id="10044919at2759"/>
<dbReference type="PRINTS" id="PR00237">
    <property type="entry name" value="GPCRRHODOPSN"/>
</dbReference>
<dbReference type="PROSITE" id="PS00237">
    <property type="entry name" value="G_PROTEIN_RECEP_F1_1"/>
    <property type="match status" value="1"/>
</dbReference>